<dbReference type="Pfam" id="PF02698">
    <property type="entry name" value="DUF218"/>
    <property type="match status" value="1"/>
</dbReference>
<organism evidence="3 4">
    <name type="scientific">Citricoccus muralis</name>
    <dbReference type="NCBI Taxonomy" id="169134"/>
    <lineage>
        <taxon>Bacteria</taxon>
        <taxon>Bacillati</taxon>
        <taxon>Actinomycetota</taxon>
        <taxon>Actinomycetes</taxon>
        <taxon>Micrococcales</taxon>
        <taxon>Micrococcaceae</taxon>
        <taxon>Citricoccus</taxon>
    </lineage>
</organism>
<dbReference type="RefSeq" id="WP_278159178.1">
    <property type="nucleotide sequence ID" value="NZ_CP121252.1"/>
</dbReference>
<keyword evidence="1" id="KW-0472">Membrane</keyword>
<dbReference type="InterPro" id="IPR014729">
    <property type="entry name" value="Rossmann-like_a/b/a_fold"/>
</dbReference>
<keyword evidence="4" id="KW-1185">Reference proteome</keyword>
<protein>
    <submittedName>
        <fullName evidence="3">YdcF family protein</fullName>
    </submittedName>
</protein>
<feature type="transmembrane region" description="Helical" evidence="1">
    <location>
        <begin position="32"/>
        <end position="52"/>
    </location>
</feature>
<feature type="transmembrane region" description="Helical" evidence="1">
    <location>
        <begin position="64"/>
        <end position="90"/>
    </location>
</feature>
<dbReference type="InterPro" id="IPR051599">
    <property type="entry name" value="Cell_Envelope_Assoc"/>
</dbReference>
<reference evidence="3 4" key="1">
    <citation type="submission" date="2023-04" db="EMBL/GenBank/DDBJ databases">
        <title>Funneling lignin-derived compounds into biodiesel using alkali-halophilic Citricoccus sp. P2.</title>
        <authorList>
            <person name="Luo C.-B."/>
        </authorList>
    </citation>
    <scope>NUCLEOTIDE SEQUENCE [LARGE SCALE GENOMIC DNA]</scope>
    <source>
        <strain evidence="3 4">P2</strain>
    </source>
</reference>
<feature type="transmembrane region" description="Helical" evidence="1">
    <location>
        <begin position="332"/>
        <end position="354"/>
    </location>
</feature>
<sequence length="356" mass="38387">MPVIVVSVVGTIAGLLIAGVGLWRTVRDPRGFLAYGVVALGLVLAGVGFSGWRYEAGDHLPLLLLIGISLGVLLLFNLLGYPGLVVFLIWSGVTILRRESRTLGNGLALLAGIGLLFLPGTLERLAPQGEIRDDPWYMIGYGVHTFAILVVAYFSAVFALFLIGSLLYRWRRSSTRPSAVVVLGSGLIQGEVPPLLGARLRRGVEVQRIFTPAPVLIPSGGQGADEPRSEGEAMAEYLRDELGVPATQIQPETESRTTRENLINSRALLGSKHDPITVVTSSYHVFRAALLTRRLGLTAHVVGARTAWYYLPSAILREFAAVLRDHWKVHALAVLAVLIVAVTLAVVLVPAMAWSP</sequence>
<dbReference type="CDD" id="cd06259">
    <property type="entry name" value="YdcF-like"/>
    <property type="match status" value="1"/>
</dbReference>
<accession>A0ABY8HAA5</accession>
<evidence type="ECO:0000313" key="3">
    <source>
        <dbReference type="EMBL" id="WFP17568.1"/>
    </source>
</evidence>
<proteinExistence type="predicted"/>
<dbReference type="PANTHER" id="PTHR30336:SF4">
    <property type="entry name" value="ENVELOPE BIOGENESIS FACTOR ELYC"/>
    <property type="match status" value="1"/>
</dbReference>
<dbReference type="EMBL" id="CP121252">
    <property type="protein sequence ID" value="WFP17568.1"/>
    <property type="molecule type" value="Genomic_DNA"/>
</dbReference>
<evidence type="ECO:0000313" key="4">
    <source>
        <dbReference type="Proteomes" id="UP001219037"/>
    </source>
</evidence>
<evidence type="ECO:0000259" key="2">
    <source>
        <dbReference type="Pfam" id="PF02698"/>
    </source>
</evidence>
<feature type="transmembrane region" description="Helical" evidence="1">
    <location>
        <begin position="102"/>
        <end position="122"/>
    </location>
</feature>
<feature type="transmembrane region" description="Helical" evidence="1">
    <location>
        <begin position="6"/>
        <end position="25"/>
    </location>
</feature>
<name>A0ABY8HAA5_9MICC</name>
<gene>
    <name evidence="3" type="ORF">P8192_05550</name>
</gene>
<dbReference type="Gene3D" id="3.40.50.620">
    <property type="entry name" value="HUPs"/>
    <property type="match status" value="1"/>
</dbReference>
<keyword evidence="1" id="KW-1133">Transmembrane helix</keyword>
<dbReference type="PANTHER" id="PTHR30336">
    <property type="entry name" value="INNER MEMBRANE PROTEIN, PROBABLE PERMEASE"/>
    <property type="match status" value="1"/>
</dbReference>
<feature type="domain" description="DUF218" evidence="2">
    <location>
        <begin position="179"/>
        <end position="319"/>
    </location>
</feature>
<evidence type="ECO:0000256" key="1">
    <source>
        <dbReference type="SAM" id="Phobius"/>
    </source>
</evidence>
<dbReference type="Proteomes" id="UP001219037">
    <property type="component" value="Chromosome"/>
</dbReference>
<feature type="transmembrane region" description="Helical" evidence="1">
    <location>
        <begin position="142"/>
        <end position="168"/>
    </location>
</feature>
<keyword evidence="1" id="KW-0812">Transmembrane</keyword>
<dbReference type="InterPro" id="IPR003848">
    <property type="entry name" value="DUF218"/>
</dbReference>